<feature type="compositionally biased region" description="Low complexity" evidence="1">
    <location>
        <begin position="110"/>
        <end position="121"/>
    </location>
</feature>
<evidence type="ECO:0000259" key="3">
    <source>
        <dbReference type="Pfam" id="PF13568"/>
    </source>
</evidence>
<keyword evidence="2" id="KW-0812">Transmembrane</keyword>
<feature type="domain" description="Outer membrane protein beta-barrel" evidence="3">
    <location>
        <begin position="293"/>
        <end position="426"/>
    </location>
</feature>
<organism evidence="4 5">
    <name type="scientific">Chryseobacterium soli</name>
    <dbReference type="NCBI Taxonomy" id="445961"/>
    <lineage>
        <taxon>Bacteria</taxon>
        <taxon>Pseudomonadati</taxon>
        <taxon>Bacteroidota</taxon>
        <taxon>Flavobacteriia</taxon>
        <taxon>Flavobacteriales</taxon>
        <taxon>Weeksellaceae</taxon>
        <taxon>Chryseobacterium group</taxon>
        <taxon>Chryseobacterium</taxon>
    </lineage>
</organism>
<evidence type="ECO:0000256" key="2">
    <source>
        <dbReference type="SAM" id="Phobius"/>
    </source>
</evidence>
<dbReference type="eggNOG" id="COG1595">
    <property type="taxonomic scope" value="Bacteria"/>
</dbReference>
<dbReference type="EMBL" id="JPRH01000001">
    <property type="protein sequence ID" value="KFF14210.1"/>
    <property type="molecule type" value="Genomic_DNA"/>
</dbReference>
<dbReference type="RefSeq" id="WP_034708808.1">
    <property type="nucleotide sequence ID" value="NZ_JAODPJ010000002.1"/>
</dbReference>
<proteinExistence type="predicted"/>
<dbReference type="SUPFAM" id="SSF56925">
    <property type="entry name" value="OMPA-like"/>
    <property type="match status" value="1"/>
</dbReference>
<dbReference type="Gene3D" id="2.40.160.20">
    <property type="match status" value="1"/>
</dbReference>
<protein>
    <recommendedName>
        <fullName evidence="3">Outer membrane protein beta-barrel domain-containing protein</fullName>
    </recommendedName>
</protein>
<evidence type="ECO:0000313" key="5">
    <source>
        <dbReference type="Proteomes" id="UP000028705"/>
    </source>
</evidence>
<comment type="caution">
    <text evidence="4">The sequence shown here is derived from an EMBL/GenBank/DDBJ whole genome shotgun (WGS) entry which is preliminary data.</text>
</comment>
<accession>A0A086ABZ6</accession>
<gene>
    <name evidence="4" type="ORF">IW15_01830</name>
</gene>
<dbReference type="OrthoDB" id="1150526at2"/>
<evidence type="ECO:0000313" key="4">
    <source>
        <dbReference type="EMBL" id="KFF14210.1"/>
    </source>
</evidence>
<sequence length="462" mass="51194">MSNQWLNDLRKKMEDHEQDVPDGLWEDIGNELFSDEDENMFPGIILDDDIQERKKISGIRNPSLLYRIGGVAAAIVVIFFVSKKIWNSDPGTGSIKKVATSQTKNEKAENNNPLNNTQNSNAEGYSGLGIDLKNNNLSHPIESSTLNDVAYENIENKAINSSADIFGDAKNDVQNTENVFSKHNPIIENHSPVNENKQTDSEELIIQLKSKLPEKYAAVEQMKLGKKHDKKAWMLSLLTGNASSNAAEQQFPGYATMSGSPMSVDQVWSSANYDDDPLMEILLANQNQQVEAKLRHKIPITLGVSLYYNLGKKWGIGTGINYTKLSSELHSGSASNYIKGDQSVHYLGVPVQVNYTVIKKGPFTGYATAGALVEKAVAGTLKTKYVVNDEIKEISDEKLNIKPIQFSVNTGVGVQLKVIDKFGIYAEPGIGYHFKDNSALNTIYKEKPLNFNVKFGIRLMID</sequence>
<keyword evidence="5" id="KW-1185">Reference proteome</keyword>
<feature type="transmembrane region" description="Helical" evidence="2">
    <location>
        <begin position="64"/>
        <end position="82"/>
    </location>
</feature>
<feature type="region of interest" description="Disordered" evidence="1">
    <location>
        <begin position="92"/>
        <end position="125"/>
    </location>
</feature>
<name>A0A086ABZ6_9FLAO</name>
<dbReference type="Pfam" id="PF13568">
    <property type="entry name" value="OMP_b-brl_2"/>
    <property type="match status" value="1"/>
</dbReference>
<dbReference type="InterPro" id="IPR025665">
    <property type="entry name" value="Beta-barrel_OMP_2"/>
</dbReference>
<keyword evidence="2" id="KW-1133">Transmembrane helix</keyword>
<dbReference type="Proteomes" id="UP000028705">
    <property type="component" value="Unassembled WGS sequence"/>
</dbReference>
<dbReference type="InterPro" id="IPR011250">
    <property type="entry name" value="OMP/PagP_B-barrel"/>
</dbReference>
<reference evidence="4 5" key="1">
    <citation type="submission" date="2014-07" db="EMBL/GenBank/DDBJ databases">
        <title>Genome of Chryseobacterium soli DSM 19298.</title>
        <authorList>
            <person name="Stropko S.J."/>
            <person name="Pipes S.E."/>
            <person name="Newman J."/>
        </authorList>
    </citation>
    <scope>NUCLEOTIDE SEQUENCE [LARGE SCALE GENOMIC DNA]</scope>
    <source>
        <strain evidence="4 5">DSM 19298</strain>
    </source>
</reference>
<keyword evidence="2" id="KW-0472">Membrane</keyword>
<dbReference type="AlphaFoldDB" id="A0A086ABZ6"/>
<evidence type="ECO:0000256" key="1">
    <source>
        <dbReference type="SAM" id="MobiDB-lite"/>
    </source>
</evidence>
<dbReference type="STRING" id="445961.IW15_01830"/>